<gene>
    <name evidence="1" type="ORF">QFC24_000346</name>
</gene>
<organism evidence="1 2">
    <name type="scientific">Naganishia onofrii</name>
    <dbReference type="NCBI Taxonomy" id="1851511"/>
    <lineage>
        <taxon>Eukaryota</taxon>
        <taxon>Fungi</taxon>
        <taxon>Dikarya</taxon>
        <taxon>Basidiomycota</taxon>
        <taxon>Agaricomycotina</taxon>
        <taxon>Tremellomycetes</taxon>
        <taxon>Filobasidiales</taxon>
        <taxon>Filobasidiaceae</taxon>
        <taxon>Naganishia</taxon>
    </lineage>
</organism>
<protein>
    <submittedName>
        <fullName evidence="1">Uncharacterized protein</fullName>
    </submittedName>
</protein>
<dbReference type="Proteomes" id="UP001234202">
    <property type="component" value="Unassembled WGS sequence"/>
</dbReference>
<reference evidence="1" key="1">
    <citation type="submission" date="2023-04" db="EMBL/GenBank/DDBJ databases">
        <title>Draft Genome sequencing of Naganishia species isolated from polar environments using Oxford Nanopore Technology.</title>
        <authorList>
            <person name="Leo P."/>
            <person name="Venkateswaran K."/>
        </authorList>
    </citation>
    <scope>NUCLEOTIDE SEQUENCE</scope>
    <source>
        <strain evidence="1">DBVPG 5303</strain>
    </source>
</reference>
<evidence type="ECO:0000313" key="1">
    <source>
        <dbReference type="EMBL" id="KAJ9128055.1"/>
    </source>
</evidence>
<proteinExistence type="predicted"/>
<sequence length="122" mass="13868">MFSEKSPEYPATIDGKVGLGDDGAAQIKTHPWFKKISWDSIHLEMAPYQPNLRNEDDTRHFEDGIADEVRVPGRDRHVAKDCSSFAVSRSALLLEDPLMLPEIQCWRTRNMEQSCYGCVKGK</sequence>
<keyword evidence="2" id="KW-1185">Reference proteome</keyword>
<accession>A0ACC2XX82</accession>
<name>A0ACC2XX82_9TREE</name>
<evidence type="ECO:0000313" key="2">
    <source>
        <dbReference type="Proteomes" id="UP001234202"/>
    </source>
</evidence>
<dbReference type="EMBL" id="JASBWV010000001">
    <property type="protein sequence ID" value="KAJ9128055.1"/>
    <property type="molecule type" value="Genomic_DNA"/>
</dbReference>
<comment type="caution">
    <text evidence="1">The sequence shown here is derived from an EMBL/GenBank/DDBJ whole genome shotgun (WGS) entry which is preliminary data.</text>
</comment>